<evidence type="ECO:0000256" key="1">
    <source>
        <dbReference type="SAM" id="MobiDB-lite"/>
    </source>
</evidence>
<organism evidence="3 4">
    <name type="scientific">Mycena metata</name>
    <dbReference type="NCBI Taxonomy" id="1033252"/>
    <lineage>
        <taxon>Eukaryota</taxon>
        <taxon>Fungi</taxon>
        <taxon>Dikarya</taxon>
        <taxon>Basidiomycota</taxon>
        <taxon>Agaricomycotina</taxon>
        <taxon>Agaricomycetes</taxon>
        <taxon>Agaricomycetidae</taxon>
        <taxon>Agaricales</taxon>
        <taxon>Marasmiineae</taxon>
        <taxon>Mycenaceae</taxon>
        <taxon>Mycena</taxon>
    </lineage>
</organism>
<feature type="non-terminal residue" evidence="3">
    <location>
        <position position="98"/>
    </location>
</feature>
<dbReference type="EMBL" id="JARKIB010000194">
    <property type="protein sequence ID" value="KAJ7725486.1"/>
    <property type="molecule type" value="Genomic_DNA"/>
</dbReference>
<keyword evidence="2" id="KW-0812">Transmembrane</keyword>
<proteinExistence type="predicted"/>
<comment type="caution">
    <text evidence="3">The sequence shown here is derived from an EMBL/GenBank/DDBJ whole genome shotgun (WGS) entry which is preliminary data.</text>
</comment>
<keyword evidence="2" id="KW-1133">Transmembrane helix</keyword>
<keyword evidence="2" id="KW-0472">Membrane</keyword>
<sequence>LVSTPIQVFFTWRKRTIIKMTWVPIVISIFAVATLTGGLWTTVKVAIIKELAHKPELHSSALLWFLASCVADILSVLDPTSSPQSSHSCRIQSPFRSS</sequence>
<reference evidence="3" key="1">
    <citation type="submission" date="2023-03" db="EMBL/GenBank/DDBJ databases">
        <title>Massive genome expansion in bonnet fungi (Mycena s.s.) driven by repeated elements and novel gene families across ecological guilds.</title>
        <authorList>
            <consortium name="Lawrence Berkeley National Laboratory"/>
            <person name="Harder C.B."/>
            <person name="Miyauchi S."/>
            <person name="Viragh M."/>
            <person name="Kuo A."/>
            <person name="Thoen E."/>
            <person name="Andreopoulos B."/>
            <person name="Lu D."/>
            <person name="Skrede I."/>
            <person name="Drula E."/>
            <person name="Henrissat B."/>
            <person name="Morin E."/>
            <person name="Kohler A."/>
            <person name="Barry K."/>
            <person name="LaButti K."/>
            <person name="Morin E."/>
            <person name="Salamov A."/>
            <person name="Lipzen A."/>
            <person name="Mereny Z."/>
            <person name="Hegedus B."/>
            <person name="Baldrian P."/>
            <person name="Stursova M."/>
            <person name="Weitz H."/>
            <person name="Taylor A."/>
            <person name="Grigoriev I.V."/>
            <person name="Nagy L.G."/>
            <person name="Martin F."/>
            <person name="Kauserud H."/>
        </authorList>
    </citation>
    <scope>NUCLEOTIDE SEQUENCE</scope>
    <source>
        <strain evidence="3">CBHHK182m</strain>
    </source>
</reference>
<keyword evidence="4" id="KW-1185">Reference proteome</keyword>
<protein>
    <submittedName>
        <fullName evidence="3">Uncharacterized protein</fullName>
    </submittedName>
</protein>
<name>A0AAD7HR65_9AGAR</name>
<dbReference type="Proteomes" id="UP001215598">
    <property type="component" value="Unassembled WGS sequence"/>
</dbReference>
<dbReference type="AlphaFoldDB" id="A0AAD7HR65"/>
<feature type="transmembrane region" description="Helical" evidence="2">
    <location>
        <begin position="21"/>
        <end position="41"/>
    </location>
</feature>
<evidence type="ECO:0000313" key="4">
    <source>
        <dbReference type="Proteomes" id="UP001215598"/>
    </source>
</evidence>
<gene>
    <name evidence="3" type="ORF">B0H16DRAFT_1332675</name>
</gene>
<accession>A0AAD7HR65</accession>
<evidence type="ECO:0000256" key="2">
    <source>
        <dbReference type="SAM" id="Phobius"/>
    </source>
</evidence>
<evidence type="ECO:0000313" key="3">
    <source>
        <dbReference type="EMBL" id="KAJ7725486.1"/>
    </source>
</evidence>
<feature type="region of interest" description="Disordered" evidence="1">
    <location>
        <begin position="79"/>
        <end position="98"/>
    </location>
</feature>